<sequence length="238" mass="25753">MMKWFPQGRRRTEAPRRQPRVAAVATTKVEFGELTPETLPFLGQAAYIQLELFENLARAMATAPTLADKASLSTAARFTLRKHHRLAEEIRALDEEPALVMAPFAPAIDAFRAATTGATWHELMITNLITAGMLDDFFISLSGSLPDGVGSRVAAILSRRPRTDVVADALAAAIVADPQLASPLAMWGRRLVGDTLLVARSALRDANARGPVDQSIEPAFTDLIAAHTRRMDSLGLTA</sequence>
<protein>
    <recommendedName>
        <fullName evidence="1">Ferritin-like domain-containing protein</fullName>
    </recommendedName>
</protein>
<dbReference type="Proteomes" id="UP000298127">
    <property type="component" value="Unassembled WGS sequence"/>
</dbReference>
<name>A0A4Y9QT29_9MICO</name>
<evidence type="ECO:0000259" key="1">
    <source>
        <dbReference type="Pfam" id="PF13794"/>
    </source>
</evidence>
<evidence type="ECO:0000313" key="3">
    <source>
        <dbReference type="Proteomes" id="UP000298127"/>
    </source>
</evidence>
<evidence type="ECO:0000313" key="2">
    <source>
        <dbReference type="EMBL" id="TFV94842.1"/>
    </source>
</evidence>
<comment type="caution">
    <text evidence="2">The sequence shown here is derived from an EMBL/GenBank/DDBJ whole genome shotgun (WGS) entry which is preliminary data.</text>
</comment>
<keyword evidence="3" id="KW-1185">Reference proteome</keyword>
<feature type="domain" description="Ferritin-like" evidence="1">
    <location>
        <begin position="41"/>
        <end position="202"/>
    </location>
</feature>
<dbReference type="InterPro" id="IPR012347">
    <property type="entry name" value="Ferritin-like"/>
</dbReference>
<dbReference type="Pfam" id="PF13794">
    <property type="entry name" value="MiaE_2"/>
    <property type="match status" value="1"/>
</dbReference>
<gene>
    <name evidence="2" type="ORF">E4M00_16905</name>
</gene>
<dbReference type="AlphaFoldDB" id="A0A4Y9QT29"/>
<dbReference type="EMBL" id="SPQZ01000009">
    <property type="protein sequence ID" value="TFV94842.1"/>
    <property type="molecule type" value="Genomic_DNA"/>
</dbReference>
<dbReference type="InterPro" id="IPR059125">
    <property type="entry name" value="Ferritin_actino"/>
</dbReference>
<reference evidence="2 3" key="1">
    <citation type="journal article" date="2018" name="J. Microbiol.">
        <title>Leifsonia flava sp. nov., a novel actinobacterium isolated from the rhizosphere of Aquilegia viridiflora.</title>
        <authorList>
            <person name="Cai Y."/>
            <person name="Tao W.Z."/>
            <person name="Ma Y.J."/>
            <person name="Cheng J."/>
            <person name="Zhang M.Y."/>
            <person name="Zhang Y.X."/>
        </authorList>
    </citation>
    <scope>NUCLEOTIDE SEQUENCE [LARGE SCALE GENOMIC DNA]</scope>
    <source>
        <strain evidence="2 3">SYP-B2174</strain>
    </source>
</reference>
<organism evidence="2 3">
    <name type="scientific">Orlajensenia leifsoniae</name>
    <dbReference type="NCBI Taxonomy" id="2561933"/>
    <lineage>
        <taxon>Bacteria</taxon>
        <taxon>Bacillati</taxon>
        <taxon>Actinomycetota</taxon>
        <taxon>Actinomycetes</taxon>
        <taxon>Micrococcales</taxon>
        <taxon>Microbacteriaceae</taxon>
        <taxon>Orlajensenia</taxon>
    </lineage>
</organism>
<dbReference type="Gene3D" id="1.20.1260.10">
    <property type="match status" value="1"/>
</dbReference>
<proteinExistence type="predicted"/>
<accession>A0A4Y9QT29</accession>